<feature type="domain" description="GFO/IDH/MocA-like oxidoreductase" evidence="4">
    <location>
        <begin position="163"/>
        <end position="283"/>
    </location>
</feature>
<sequence>MFRLVSFLLLIVFAASAAAQTNSKPFRIGVAGLNHGHAGVILSRAHDGDIEIVGIAEPDRILAEQYLKKFNLPLTLWYPTLAEMLDKAKPEAVTGFNSTFDHLEVVKACAPRKIHVMVEKPLAVNNDHARQIAALAEQHKIHVLVNYETTWYGSNTDVSSRFITDHPFGKIRKAVVHDGHQGPKEIHCGPEFLAWLTDPVKNGGGALMDFGCYGANLLTWLHQGVRPLAVVAVTQQLKPNLYPKVDDEATIVLTYPDGQAIIQASWNWPFGRKDMEIYGETGYVLADKQGSRIRSAQDKPEEYVKSPELKKPYNDPFVYLAAVVRGEITVGPSDLSSLQNNLIVVEILQAAKESAQQGKTVYLKK</sequence>
<dbReference type="PANTHER" id="PTHR43818">
    <property type="entry name" value="BCDNA.GH03377"/>
    <property type="match status" value="1"/>
</dbReference>
<gene>
    <name evidence="5" type="ORF">SAMN04488109_0467</name>
</gene>
<feature type="signal peptide" evidence="2">
    <location>
        <begin position="1"/>
        <end position="19"/>
    </location>
</feature>
<dbReference type="SUPFAM" id="SSF55347">
    <property type="entry name" value="Glyceraldehyde-3-phosphate dehydrogenase-like, C-terminal domain"/>
    <property type="match status" value="1"/>
</dbReference>
<dbReference type="EMBL" id="FQWQ01000001">
    <property type="protein sequence ID" value="SHG48305.1"/>
    <property type="molecule type" value="Genomic_DNA"/>
</dbReference>
<evidence type="ECO:0000259" key="3">
    <source>
        <dbReference type="Pfam" id="PF01408"/>
    </source>
</evidence>
<dbReference type="GO" id="GO:0000166">
    <property type="term" value="F:nucleotide binding"/>
    <property type="evidence" value="ECO:0007669"/>
    <property type="project" value="InterPro"/>
</dbReference>
<keyword evidence="6" id="KW-1185">Reference proteome</keyword>
<dbReference type="SUPFAM" id="SSF51735">
    <property type="entry name" value="NAD(P)-binding Rossmann-fold domains"/>
    <property type="match status" value="1"/>
</dbReference>
<keyword evidence="2" id="KW-0732">Signal</keyword>
<evidence type="ECO:0000256" key="2">
    <source>
        <dbReference type="SAM" id="SignalP"/>
    </source>
</evidence>
<keyword evidence="1" id="KW-0560">Oxidoreductase</keyword>
<protein>
    <submittedName>
        <fullName evidence="5">Predicted dehydrogenase</fullName>
    </submittedName>
</protein>
<dbReference type="AlphaFoldDB" id="A0A1M5K696"/>
<feature type="domain" description="Gfo/Idh/MocA-like oxidoreductase N-terminal" evidence="3">
    <location>
        <begin position="26"/>
        <end position="147"/>
    </location>
</feature>
<accession>A0A1M5K696</accession>
<dbReference type="InterPro" id="IPR055170">
    <property type="entry name" value="GFO_IDH_MocA-like_dom"/>
</dbReference>
<dbReference type="GO" id="GO:0016491">
    <property type="term" value="F:oxidoreductase activity"/>
    <property type="evidence" value="ECO:0007669"/>
    <property type="project" value="UniProtKB-KW"/>
</dbReference>
<dbReference type="STRING" id="947013.SAMN04488109_0467"/>
<dbReference type="InterPro" id="IPR036291">
    <property type="entry name" value="NAD(P)-bd_dom_sf"/>
</dbReference>
<evidence type="ECO:0000256" key="1">
    <source>
        <dbReference type="ARBA" id="ARBA00023002"/>
    </source>
</evidence>
<evidence type="ECO:0000259" key="4">
    <source>
        <dbReference type="Pfam" id="PF22725"/>
    </source>
</evidence>
<dbReference type="OrthoDB" id="9815825at2"/>
<evidence type="ECO:0000313" key="6">
    <source>
        <dbReference type="Proteomes" id="UP000184212"/>
    </source>
</evidence>
<proteinExistence type="predicted"/>
<feature type="chain" id="PRO_5013223090" evidence="2">
    <location>
        <begin position="20"/>
        <end position="365"/>
    </location>
</feature>
<dbReference type="Gene3D" id="3.30.360.10">
    <property type="entry name" value="Dihydrodipicolinate Reductase, domain 2"/>
    <property type="match status" value="1"/>
</dbReference>
<dbReference type="Proteomes" id="UP000184212">
    <property type="component" value="Unassembled WGS sequence"/>
</dbReference>
<dbReference type="Pfam" id="PF22725">
    <property type="entry name" value="GFO_IDH_MocA_C3"/>
    <property type="match status" value="1"/>
</dbReference>
<dbReference type="RefSeq" id="WP_073130716.1">
    <property type="nucleotide sequence ID" value="NZ_FQWQ01000001.1"/>
</dbReference>
<organism evidence="5 6">
    <name type="scientific">Chryseolinea serpens</name>
    <dbReference type="NCBI Taxonomy" id="947013"/>
    <lineage>
        <taxon>Bacteria</taxon>
        <taxon>Pseudomonadati</taxon>
        <taxon>Bacteroidota</taxon>
        <taxon>Cytophagia</taxon>
        <taxon>Cytophagales</taxon>
        <taxon>Fulvivirgaceae</taxon>
        <taxon>Chryseolinea</taxon>
    </lineage>
</organism>
<dbReference type="Pfam" id="PF01408">
    <property type="entry name" value="GFO_IDH_MocA"/>
    <property type="match status" value="1"/>
</dbReference>
<reference evidence="5 6" key="1">
    <citation type="submission" date="2016-11" db="EMBL/GenBank/DDBJ databases">
        <authorList>
            <person name="Jaros S."/>
            <person name="Januszkiewicz K."/>
            <person name="Wedrychowicz H."/>
        </authorList>
    </citation>
    <scope>NUCLEOTIDE SEQUENCE [LARGE SCALE GENOMIC DNA]</scope>
    <source>
        <strain evidence="5 6">DSM 24574</strain>
    </source>
</reference>
<name>A0A1M5K696_9BACT</name>
<dbReference type="InterPro" id="IPR050463">
    <property type="entry name" value="Gfo/Idh/MocA_oxidrdct_glycsds"/>
</dbReference>
<dbReference type="PANTHER" id="PTHR43818:SF11">
    <property type="entry name" value="BCDNA.GH03377"/>
    <property type="match status" value="1"/>
</dbReference>
<evidence type="ECO:0000313" key="5">
    <source>
        <dbReference type="EMBL" id="SHG48305.1"/>
    </source>
</evidence>
<dbReference type="InterPro" id="IPR000683">
    <property type="entry name" value="Gfo/Idh/MocA-like_OxRdtase_N"/>
</dbReference>
<dbReference type="Gene3D" id="3.40.50.720">
    <property type="entry name" value="NAD(P)-binding Rossmann-like Domain"/>
    <property type="match status" value="1"/>
</dbReference>